<dbReference type="EMBL" id="JAQQAF010000005">
    <property type="protein sequence ID" value="KAJ8486556.1"/>
    <property type="molecule type" value="Genomic_DNA"/>
</dbReference>
<gene>
    <name evidence="2" type="ORF">OPV22_019041</name>
</gene>
<dbReference type="AlphaFoldDB" id="A0AAV8QWY6"/>
<feature type="region of interest" description="Disordered" evidence="1">
    <location>
        <begin position="1"/>
        <end position="84"/>
    </location>
</feature>
<comment type="caution">
    <text evidence="2">The sequence shown here is derived from an EMBL/GenBank/DDBJ whole genome shotgun (WGS) entry which is preliminary data.</text>
</comment>
<accession>A0AAV8QWY6</accession>
<name>A0AAV8QWY6_ENSVE</name>
<protein>
    <submittedName>
        <fullName evidence="2">Uncharacterized protein</fullName>
    </submittedName>
</protein>
<reference evidence="2 3" key="1">
    <citation type="submission" date="2022-12" db="EMBL/GenBank/DDBJ databases">
        <title>Chromosome-scale assembly of the Ensete ventricosum genome.</title>
        <authorList>
            <person name="Dussert Y."/>
            <person name="Stocks J."/>
            <person name="Wendawek A."/>
            <person name="Woldeyes F."/>
            <person name="Nichols R.A."/>
            <person name="Borrell J.S."/>
        </authorList>
    </citation>
    <scope>NUCLEOTIDE SEQUENCE [LARGE SCALE GENOMIC DNA]</scope>
    <source>
        <strain evidence="3">cv. Maze</strain>
        <tissue evidence="2">Seeds</tissue>
    </source>
</reference>
<evidence type="ECO:0000256" key="1">
    <source>
        <dbReference type="SAM" id="MobiDB-lite"/>
    </source>
</evidence>
<sequence length="141" mass="15396">MGRTADRPPTLPGRVPRPAIRRCCGPERDVSEDDASRQAGSDGDFEGSATSTRVQRRRNLAARASCPHVAVRRRGGRRDAPRPPRLAFTMSRKLARAWMSPSISVGPRWAPQLYEGTWPARGLRPGPLAAFLTAGQTLGQL</sequence>
<keyword evidence="3" id="KW-1185">Reference proteome</keyword>
<proteinExistence type="predicted"/>
<evidence type="ECO:0000313" key="3">
    <source>
        <dbReference type="Proteomes" id="UP001222027"/>
    </source>
</evidence>
<dbReference type="Proteomes" id="UP001222027">
    <property type="component" value="Unassembled WGS sequence"/>
</dbReference>
<organism evidence="2 3">
    <name type="scientific">Ensete ventricosum</name>
    <name type="common">Abyssinian banana</name>
    <name type="synonym">Musa ensete</name>
    <dbReference type="NCBI Taxonomy" id="4639"/>
    <lineage>
        <taxon>Eukaryota</taxon>
        <taxon>Viridiplantae</taxon>
        <taxon>Streptophyta</taxon>
        <taxon>Embryophyta</taxon>
        <taxon>Tracheophyta</taxon>
        <taxon>Spermatophyta</taxon>
        <taxon>Magnoliopsida</taxon>
        <taxon>Liliopsida</taxon>
        <taxon>Zingiberales</taxon>
        <taxon>Musaceae</taxon>
        <taxon>Ensete</taxon>
    </lineage>
</organism>
<evidence type="ECO:0000313" key="2">
    <source>
        <dbReference type="EMBL" id="KAJ8486556.1"/>
    </source>
</evidence>